<dbReference type="PANTHER" id="PTHR44591:SF3">
    <property type="entry name" value="RESPONSE REGULATORY DOMAIN-CONTAINING PROTEIN"/>
    <property type="match status" value="1"/>
</dbReference>
<evidence type="ECO:0000256" key="1">
    <source>
        <dbReference type="ARBA" id="ARBA00022553"/>
    </source>
</evidence>
<dbReference type="GO" id="GO:0000160">
    <property type="term" value="P:phosphorelay signal transduction system"/>
    <property type="evidence" value="ECO:0007669"/>
    <property type="project" value="InterPro"/>
</dbReference>
<proteinExistence type="predicted"/>
<dbReference type="EMBL" id="RBEE01000002">
    <property type="protein sequence ID" value="RNL56664.1"/>
    <property type="molecule type" value="Genomic_DNA"/>
</dbReference>
<organism evidence="4 5">
    <name type="scientific">Pedobacter jejuensis</name>
    <dbReference type="NCBI Taxonomy" id="1268550"/>
    <lineage>
        <taxon>Bacteria</taxon>
        <taxon>Pseudomonadati</taxon>
        <taxon>Bacteroidota</taxon>
        <taxon>Sphingobacteriia</taxon>
        <taxon>Sphingobacteriales</taxon>
        <taxon>Sphingobacteriaceae</taxon>
        <taxon>Pedobacter</taxon>
    </lineage>
</organism>
<reference evidence="4 5" key="1">
    <citation type="submission" date="2018-10" db="EMBL/GenBank/DDBJ databases">
        <title>Genome sequencing of Pedobacter jejuensis TNB23.</title>
        <authorList>
            <person name="Cho Y.-J."/>
            <person name="Cho A."/>
            <person name="Kim O.-S."/>
        </authorList>
    </citation>
    <scope>NUCLEOTIDE SEQUENCE [LARGE SCALE GENOMIC DNA]</scope>
    <source>
        <strain evidence="4 5">TNB23</strain>
    </source>
</reference>
<keyword evidence="1 2" id="KW-0597">Phosphoprotein</keyword>
<evidence type="ECO:0000313" key="4">
    <source>
        <dbReference type="EMBL" id="RNL56664.1"/>
    </source>
</evidence>
<feature type="modified residue" description="4-aspartylphosphate" evidence="2">
    <location>
        <position position="53"/>
    </location>
</feature>
<dbReference type="PROSITE" id="PS50110">
    <property type="entry name" value="RESPONSE_REGULATORY"/>
    <property type="match status" value="1"/>
</dbReference>
<evidence type="ECO:0000256" key="2">
    <source>
        <dbReference type="PROSITE-ProRule" id="PRU00169"/>
    </source>
</evidence>
<dbReference type="SUPFAM" id="SSF52172">
    <property type="entry name" value="CheY-like"/>
    <property type="match status" value="1"/>
</dbReference>
<dbReference type="InterPro" id="IPR050595">
    <property type="entry name" value="Bact_response_regulator"/>
</dbReference>
<evidence type="ECO:0000313" key="5">
    <source>
        <dbReference type="Proteomes" id="UP000274046"/>
    </source>
</evidence>
<sequence length="126" mass="14237">MNKKILVIDDDILTLEVINSMLDNEGYNVKSVHLTEMIFPSIAEFNPDLIIMDIKLNKADGRILCNQIKESENTKHIPIILLTGLEYDVIGEIICNADAIMGKPYKLDNMLLTIKNLLDSKIESFS</sequence>
<dbReference type="SMART" id="SM00448">
    <property type="entry name" value="REC"/>
    <property type="match status" value="1"/>
</dbReference>
<feature type="domain" description="Response regulatory" evidence="3">
    <location>
        <begin position="4"/>
        <end position="118"/>
    </location>
</feature>
<dbReference type="Pfam" id="PF00072">
    <property type="entry name" value="Response_reg"/>
    <property type="match status" value="1"/>
</dbReference>
<comment type="caution">
    <text evidence="4">The sequence shown here is derived from an EMBL/GenBank/DDBJ whole genome shotgun (WGS) entry which is preliminary data.</text>
</comment>
<dbReference type="OrthoDB" id="677887at2"/>
<dbReference type="InterPro" id="IPR001789">
    <property type="entry name" value="Sig_transdc_resp-reg_receiver"/>
</dbReference>
<dbReference type="Gene3D" id="3.40.50.2300">
    <property type="match status" value="1"/>
</dbReference>
<dbReference type="AlphaFoldDB" id="A0A3N0C2L1"/>
<name>A0A3N0C2L1_9SPHI</name>
<accession>A0A3N0C2L1</accession>
<dbReference type="PANTHER" id="PTHR44591">
    <property type="entry name" value="STRESS RESPONSE REGULATOR PROTEIN 1"/>
    <property type="match status" value="1"/>
</dbReference>
<evidence type="ECO:0000259" key="3">
    <source>
        <dbReference type="PROSITE" id="PS50110"/>
    </source>
</evidence>
<dbReference type="InterPro" id="IPR011006">
    <property type="entry name" value="CheY-like_superfamily"/>
</dbReference>
<gene>
    <name evidence="4" type="ORF">D7004_01875</name>
</gene>
<dbReference type="RefSeq" id="WP_123204175.1">
    <property type="nucleotide sequence ID" value="NZ_RBEE01000002.1"/>
</dbReference>
<keyword evidence="5" id="KW-1185">Reference proteome</keyword>
<protein>
    <submittedName>
        <fullName evidence="4">Response regulator</fullName>
    </submittedName>
</protein>
<dbReference type="Proteomes" id="UP000274046">
    <property type="component" value="Unassembled WGS sequence"/>
</dbReference>